<keyword evidence="2" id="KW-1185">Reference proteome</keyword>
<dbReference type="Gramene" id="CDP01973">
    <property type="protein sequence ID" value="CDP01973"/>
    <property type="gene ID" value="GSCOC_T00037170001"/>
</dbReference>
<accession>A0A068U2Y4</accession>
<evidence type="ECO:0000313" key="1">
    <source>
        <dbReference type="EMBL" id="CDP01973.1"/>
    </source>
</evidence>
<name>A0A068U2Y4_COFCA</name>
<evidence type="ECO:0000313" key="2">
    <source>
        <dbReference type="Proteomes" id="UP000295252"/>
    </source>
</evidence>
<dbReference type="InParanoid" id="A0A068U2Y4"/>
<dbReference type="Proteomes" id="UP000295252">
    <property type="component" value="Chromosome IX"/>
</dbReference>
<gene>
    <name evidence="1" type="ORF">GSCOC_T00037170001</name>
</gene>
<proteinExistence type="predicted"/>
<protein>
    <submittedName>
        <fullName evidence="1">Uncharacterized protein</fullName>
    </submittedName>
</protein>
<reference evidence="2" key="1">
    <citation type="journal article" date="2014" name="Science">
        <title>The coffee genome provides insight into the convergent evolution of caffeine biosynthesis.</title>
        <authorList>
            <person name="Denoeud F."/>
            <person name="Carretero-Paulet L."/>
            <person name="Dereeper A."/>
            <person name="Droc G."/>
            <person name="Guyot R."/>
            <person name="Pietrella M."/>
            <person name="Zheng C."/>
            <person name="Alberti A."/>
            <person name="Anthony F."/>
            <person name="Aprea G."/>
            <person name="Aury J.M."/>
            <person name="Bento P."/>
            <person name="Bernard M."/>
            <person name="Bocs S."/>
            <person name="Campa C."/>
            <person name="Cenci A."/>
            <person name="Combes M.C."/>
            <person name="Crouzillat D."/>
            <person name="Da Silva C."/>
            <person name="Daddiego L."/>
            <person name="De Bellis F."/>
            <person name="Dussert S."/>
            <person name="Garsmeur O."/>
            <person name="Gayraud T."/>
            <person name="Guignon V."/>
            <person name="Jahn K."/>
            <person name="Jamilloux V."/>
            <person name="Joet T."/>
            <person name="Labadie K."/>
            <person name="Lan T."/>
            <person name="Leclercq J."/>
            <person name="Lepelley M."/>
            <person name="Leroy T."/>
            <person name="Li L.T."/>
            <person name="Librado P."/>
            <person name="Lopez L."/>
            <person name="Munoz A."/>
            <person name="Noel B."/>
            <person name="Pallavicini A."/>
            <person name="Perrotta G."/>
            <person name="Poncet V."/>
            <person name="Pot D."/>
            <person name="Priyono X."/>
            <person name="Rigoreau M."/>
            <person name="Rouard M."/>
            <person name="Rozas J."/>
            <person name="Tranchant-Dubreuil C."/>
            <person name="VanBuren R."/>
            <person name="Zhang Q."/>
            <person name="Andrade A.C."/>
            <person name="Argout X."/>
            <person name="Bertrand B."/>
            <person name="de Kochko A."/>
            <person name="Graziosi G."/>
            <person name="Henry R.J."/>
            <person name="Jayarama X."/>
            <person name="Ming R."/>
            <person name="Nagai C."/>
            <person name="Rounsley S."/>
            <person name="Sankoff D."/>
            <person name="Giuliano G."/>
            <person name="Albert V.A."/>
            <person name="Wincker P."/>
            <person name="Lashermes P."/>
        </authorList>
    </citation>
    <scope>NUCLEOTIDE SEQUENCE [LARGE SCALE GENOMIC DNA]</scope>
    <source>
        <strain evidence="2">cv. DH200-94</strain>
    </source>
</reference>
<organism evidence="1 2">
    <name type="scientific">Coffea canephora</name>
    <name type="common">Robusta coffee</name>
    <dbReference type="NCBI Taxonomy" id="49390"/>
    <lineage>
        <taxon>Eukaryota</taxon>
        <taxon>Viridiplantae</taxon>
        <taxon>Streptophyta</taxon>
        <taxon>Embryophyta</taxon>
        <taxon>Tracheophyta</taxon>
        <taxon>Spermatophyta</taxon>
        <taxon>Magnoliopsida</taxon>
        <taxon>eudicotyledons</taxon>
        <taxon>Gunneridae</taxon>
        <taxon>Pentapetalae</taxon>
        <taxon>asterids</taxon>
        <taxon>lamiids</taxon>
        <taxon>Gentianales</taxon>
        <taxon>Rubiaceae</taxon>
        <taxon>Ixoroideae</taxon>
        <taxon>Gardenieae complex</taxon>
        <taxon>Bertiereae - Coffeeae clade</taxon>
        <taxon>Coffeeae</taxon>
        <taxon>Coffea</taxon>
    </lineage>
</organism>
<dbReference type="AlphaFoldDB" id="A0A068U2Y4"/>
<dbReference type="EMBL" id="HG739091">
    <property type="protein sequence ID" value="CDP01973.1"/>
    <property type="molecule type" value="Genomic_DNA"/>
</dbReference>
<sequence>MNVRVEDPGEEEIFGLCGSWEFQKIRKRQRPNLTKLNAKRNEEGRKEGEFGHGGCGIYTHF</sequence>